<name>A0ABW6U9G7_9ACTN</name>
<evidence type="ECO:0000313" key="2">
    <source>
        <dbReference type="EMBL" id="MFF4520081.1"/>
    </source>
</evidence>
<reference evidence="2 3" key="1">
    <citation type="submission" date="2024-10" db="EMBL/GenBank/DDBJ databases">
        <title>The Natural Products Discovery Center: Release of the First 8490 Sequenced Strains for Exploring Actinobacteria Biosynthetic Diversity.</title>
        <authorList>
            <person name="Kalkreuter E."/>
            <person name="Kautsar S.A."/>
            <person name="Yang D."/>
            <person name="Bader C.D."/>
            <person name="Teijaro C.N."/>
            <person name="Fluegel L."/>
            <person name="Davis C.M."/>
            <person name="Simpson J.R."/>
            <person name="Lauterbach L."/>
            <person name="Steele A.D."/>
            <person name="Gui C."/>
            <person name="Meng S."/>
            <person name="Li G."/>
            <person name="Viehrig K."/>
            <person name="Ye F."/>
            <person name="Su P."/>
            <person name="Kiefer A.F."/>
            <person name="Nichols A."/>
            <person name="Cepeda A.J."/>
            <person name="Yan W."/>
            <person name="Fan B."/>
            <person name="Jiang Y."/>
            <person name="Adhikari A."/>
            <person name="Zheng C.-J."/>
            <person name="Schuster L."/>
            <person name="Cowan T.M."/>
            <person name="Smanski M.J."/>
            <person name="Chevrette M.G."/>
            <person name="De Carvalho L.P.S."/>
            <person name="Shen B."/>
        </authorList>
    </citation>
    <scope>NUCLEOTIDE SEQUENCE [LARGE SCALE GENOMIC DNA]</scope>
    <source>
        <strain evidence="2 3">NPDC001390</strain>
    </source>
</reference>
<protein>
    <submittedName>
        <fullName evidence="2">DUF397 domain-containing protein</fullName>
    </submittedName>
</protein>
<dbReference type="Pfam" id="PF04149">
    <property type="entry name" value="DUF397"/>
    <property type="match status" value="1"/>
</dbReference>
<gene>
    <name evidence="2" type="ORF">ACFY1D_01185</name>
</gene>
<dbReference type="InterPro" id="IPR007278">
    <property type="entry name" value="DUF397"/>
</dbReference>
<accession>A0ABW6U9G7</accession>
<feature type="domain" description="DUF397" evidence="1">
    <location>
        <begin position="2"/>
        <end position="52"/>
    </location>
</feature>
<keyword evidence="3" id="KW-1185">Reference proteome</keyword>
<sequence>MTQWQKSTFSSGTDGSNCVELAHSRAMLLLRESGDPTRILPVTPTALAALLRNPPLGCRLSAL</sequence>
<dbReference type="EMBL" id="JBIAWJ010000001">
    <property type="protein sequence ID" value="MFF4520081.1"/>
    <property type="molecule type" value="Genomic_DNA"/>
</dbReference>
<evidence type="ECO:0000313" key="3">
    <source>
        <dbReference type="Proteomes" id="UP001602058"/>
    </source>
</evidence>
<organism evidence="2 3">
    <name type="scientific">Streptomyces bluensis</name>
    <dbReference type="NCBI Taxonomy" id="33897"/>
    <lineage>
        <taxon>Bacteria</taxon>
        <taxon>Bacillati</taxon>
        <taxon>Actinomycetota</taxon>
        <taxon>Actinomycetes</taxon>
        <taxon>Kitasatosporales</taxon>
        <taxon>Streptomycetaceae</taxon>
        <taxon>Streptomyces</taxon>
    </lineage>
</organism>
<proteinExistence type="predicted"/>
<comment type="caution">
    <text evidence="2">The sequence shown here is derived from an EMBL/GenBank/DDBJ whole genome shotgun (WGS) entry which is preliminary data.</text>
</comment>
<dbReference type="Proteomes" id="UP001602058">
    <property type="component" value="Unassembled WGS sequence"/>
</dbReference>
<evidence type="ECO:0000259" key="1">
    <source>
        <dbReference type="Pfam" id="PF04149"/>
    </source>
</evidence>
<dbReference type="RefSeq" id="WP_387882611.1">
    <property type="nucleotide sequence ID" value="NZ_JBIAWJ010000001.1"/>
</dbReference>